<reference evidence="5 6" key="1">
    <citation type="journal article" date="2018" name="New Phytol.">
        <title>Phylogenomics of Endogonaceae and evolution of mycorrhizas within Mucoromycota.</title>
        <authorList>
            <person name="Chang Y."/>
            <person name="Desiro A."/>
            <person name="Na H."/>
            <person name="Sandor L."/>
            <person name="Lipzen A."/>
            <person name="Clum A."/>
            <person name="Barry K."/>
            <person name="Grigoriev I.V."/>
            <person name="Martin F.M."/>
            <person name="Stajich J.E."/>
            <person name="Smith M.E."/>
            <person name="Bonito G."/>
            <person name="Spatafora J.W."/>
        </authorList>
    </citation>
    <scope>NUCLEOTIDE SEQUENCE [LARGE SCALE GENOMIC DNA]</scope>
    <source>
        <strain evidence="5 6">AD002</strain>
    </source>
</reference>
<name>A0A433Q586_9FUNG</name>
<feature type="compositionally biased region" description="Polar residues" evidence="3">
    <location>
        <begin position="45"/>
        <end position="57"/>
    </location>
</feature>
<dbReference type="InterPro" id="IPR029058">
    <property type="entry name" value="AB_hydrolase_fold"/>
</dbReference>
<protein>
    <submittedName>
        <fullName evidence="5">Alpha/Beta hydrolase protein</fullName>
    </submittedName>
</protein>
<comment type="similarity">
    <text evidence="1">Belongs to the AB hydrolase superfamily.</text>
</comment>
<gene>
    <name evidence="5" type="ORF">BC938DRAFT_472872</name>
</gene>
<dbReference type="SUPFAM" id="SSF53474">
    <property type="entry name" value="alpha/beta-Hydrolases"/>
    <property type="match status" value="1"/>
</dbReference>
<dbReference type="EMBL" id="RBNJ01014500">
    <property type="protein sequence ID" value="RUS24939.1"/>
    <property type="molecule type" value="Genomic_DNA"/>
</dbReference>
<evidence type="ECO:0000256" key="3">
    <source>
        <dbReference type="SAM" id="MobiDB-lite"/>
    </source>
</evidence>
<accession>A0A433Q586</accession>
<feature type="domain" description="AB hydrolase-1" evidence="4">
    <location>
        <begin position="93"/>
        <end position="349"/>
    </location>
</feature>
<dbReference type="AlphaFoldDB" id="A0A433Q586"/>
<evidence type="ECO:0000259" key="4">
    <source>
        <dbReference type="Pfam" id="PF00561"/>
    </source>
</evidence>
<evidence type="ECO:0000313" key="5">
    <source>
        <dbReference type="EMBL" id="RUS24939.1"/>
    </source>
</evidence>
<evidence type="ECO:0000256" key="2">
    <source>
        <dbReference type="ARBA" id="ARBA00022801"/>
    </source>
</evidence>
<dbReference type="Pfam" id="PF00561">
    <property type="entry name" value="Abhydrolase_1"/>
    <property type="match status" value="1"/>
</dbReference>
<feature type="region of interest" description="Disordered" evidence="3">
    <location>
        <begin position="45"/>
        <end position="67"/>
    </location>
</feature>
<dbReference type="PANTHER" id="PTHR46118:SF4">
    <property type="entry name" value="PROTEIN ABHD11"/>
    <property type="match status" value="1"/>
</dbReference>
<organism evidence="5 6">
    <name type="scientific">Jimgerdemannia flammicorona</name>
    <dbReference type="NCBI Taxonomy" id="994334"/>
    <lineage>
        <taxon>Eukaryota</taxon>
        <taxon>Fungi</taxon>
        <taxon>Fungi incertae sedis</taxon>
        <taxon>Mucoromycota</taxon>
        <taxon>Mucoromycotina</taxon>
        <taxon>Endogonomycetes</taxon>
        <taxon>Endogonales</taxon>
        <taxon>Endogonaceae</taxon>
        <taxon>Jimgerdemannia</taxon>
    </lineage>
</organism>
<evidence type="ECO:0000256" key="1">
    <source>
        <dbReference type="ARBA" id="ARBA00008645"/>
    </source>
</evidence>
<dbReference type="InterPro" id="IPR000073">
    <property type="entry name" value="AB_hydrolase_1"/>
</dbReference>
<dbReference type="Proteomes" id="UP000274822">
    <property type="component" value="Unassembled WGS sequence"/>
</dbReference>
<dbReference type="GO" id="GO:0052689">
    <property type="term" value="F:carboxylic ester hydrolase activity"/>
    <property type="evidence" value="ECO:0007669"/>
    <property type="project" value="TreeGrafter"/>
</dbReference>
<keyword evidence="6" id="KW-1185">Reference proteome</keyword>
<evidence type="ECO:0000313" key="6">
    <source>
        <dbReference type="Proteomes" id="UP000274822"/>
    </source>
</evidence>
<sequence length="438" mass="48300">MFDVMSWDSGGLSHNYPDLIPRSSNPIPTNPNMFLRPLLAVLPRSSPTPSRLHSTNPAHVHHKVPRPDTPQELVTLAFAKYEPPTSPRVHHTPLVVMHGLFGSKQNWKSLAKTMASKLETDVFTLDLRNHGESPHHHTHNYESMANDVASFMSEHHLNEAIVMGHSMGGKVAMTLALRQFPAVQSLIVVDMAPVNVGLSVDFATFVEAMKVVDAAGCTKQSMADEILREGVPVRKPISLFLCNSSPHFPTISHSPLSPQSSNRHFLLTNLKRDSHTGIYRFRIPLDTLGDSLTNMGAFPFDVAHHTYHGRTLIIAGANSGYVRPEKNAQTIRTFFPQSRVVVIDDAGHWGESFVTVWGEGTTLFKIRADDNALREARGLPPRRHRLCQSRAVMTVTLVSALSGTRGWMGERLLAAIACHATDTIRHHGPEPAIASTSP</sequence>
<proteinExistence type="inferred from homology"/>
<dbReference type="GO" id="GO:0005739">
    <property type="term" value="C:mitochondrion"/>
    <property type="evidence" value="ECO:0007669"/>
    <property type="project" value="TreeGrafter"/>
</dbReference>
<dbReference type="PANTHER" id="PTHR46118">
    <property type="entry name" value="PROTEIN ABHD11"/>
    <property type="match status" value="1"/>
</dbReference>
<dbReference type="Gene3D" id="3.40.50.1820">
    <property type="entry name" value="alpha/beta hydrolase"/>
    <property type="match status" value="1"/>
</dbReference>
<comment type="caution">
    <text evidence="5">The sequence shown here is derived from an EMBL/GenBank/DDBJ whole genome shotgun (WGS) entry which is preliminary data.</text>
</comment>
<keyword evidence="2 5" id="KW-0378">Hydrolase</keyword>